<keyword evidence="2" id="KW-0472">Membrane</keyword>
<gene>
    <name evidence="4" type="ORF">FB45DRAFT_909213</name>
</gene>
<feature type="transmembrane region" description="Helical" evidence="2">
    <location>
        <begin position="87"/>
        <end position="109"/>
    </location>
</feature>
<feature type="transmembrane region" description="Helical" evidence="2">
    <location>
        <begin position="159"/>
        <end position="183"/>
    </location>
</feature>
<accession>A0AAD7BZ24</accession>
<feature type="region of interest" description="Disordered" evidence="1">
    <location>
        <begin position="256"/>
        <end position="278"/>
    </location>
</feature>
<dbReference type="AlphaFoldDB" id="A0AAD7BZ24"/>
<evidence type="ECO:0000259" key="3">
    <source>
        <dbReference type="Pfam" id="PF20151"/>
    </source>
</evidence>
<keyword evidence="5" id="KW-1185">Reference proteome</keyword>
<dbReference type="EMBL" id="JARKIF010000007">
    <property type="protein sequence ID" value="KAJ7634572.1"/>
    <property type="molecule type" value="Genomic_DNA"/>
</dbReference>
<keyword evidence="2" id="KW-0812">Transmembrane</keyword>
<dbReference type="InterPro" id="IPR045340">
    <property type="entry name" value="DUF6533"/>
</dbReference>
<feature type="domain" description="DUF6533" evidence="3">
    <location>
        <begin position="17"/>
        <end position="59"/>
    </location>
</feature>
<evidence type="ECO:0000313" key="4">
    <source>
        <dbReference type="EMBL" id="KAJ7634572.1"/>
    </source>
</evidence>
<sequence>MESLATAFGRLRNNYMFATACYVLYLWDHILTFPVEVDKMWSQRLTLASMLFYLNRYVTHGQFIVLQVAFFETHWSVEVSAWSCERYVLFPGAATMSLVAMTLILRVYALYRNNKFILAFLAAMLSTQIILMAWALHFGVRVPLPPGFPGCVLTGDNTWFGAFWAAPIATDTCIFVLTLWRTVRYQRKHGKMNYMHILLRDGIMYFFIIFSVNLINCIIYFRAPPDMKAAGASFSQIMTAIMISRLHLNLRDGKSTTSNETELPGMEFAAGPRAGDRGAKSSTFNTFFSTGNLGGEMEGTIFDVDWDEQKEDLWQVAPSDADEISEGHTVYTHTEGIELRTVQSE</sequence>
<feature type="transmembrane region" description="Helical" evidence="2">
    <location>
        <begin position="15"/>
        <end position="37"/>
    </location>
</feature>
<dbReference type="Pfam" id="PF20151">
    <property type="entry name" value="DUF6533"/>
    <property type="match status" value="1"/>
</dbReference>
<feature type="transmembrane region" description="Helical" evidence="2">
    <location>
        <begin position="57"/>
        <end position="75"/>
    </location>
</feature>
<organism evidence="4 5">
    <name type="scientific">Roridomyces roridus</name>
    <dbReference type="NCBI Taxonomy" id="1738132"/>
    <lineage>
        <taxon>Eukaryota</taxon>
        <taxon>Fungi</taxon>
        <taxon>Dikarya</taxon>
        <taxon>Basidiomycota</taxon>
        <taxon>Agaricomycotina</taxon>
        <taxon>Agaricomycetes</taxon>
        <taxon>Agaricomycetidae</taxon>
        <taxon>Agaricales</taxon>
        <taxon>Marasmiineae</taxon>
        <taxon>Mycenaceae</taxon>
        <taxon>Roridomyces</taxon>
    </lineage>
</organism>
<feature type="transmembrane region" description="Helical" evidence="2">
    <location>
        <begin position="116"/>
        <end position="139"/>
    </location>
</feature>
<evidence type="ECO:0000313" key="5">
    <source>
        <dbReference type="Proteomes" id="UP001221142"/>
    </source>
</evidence>
<name>A0AAD7BZ24_9AGAR</name>
<evidence type="ECO:0000256" key="2">
    <source>
        <dbReference type="SAM" id="Phobius"/>
    </source>
</evidence>
<comment type="caution">
    <text evidence="4">The sequence shown here is derived from an EMBL/GenBank/DDBJ whole genome shotgun (WGS) entry which is preliminary data.</text>
</comment>
<feature type="transmembrane region" description="Helical" evidence="2">
    <location>
        <begin position="203"/>
        <end position="223"/>
    </location>
</feature>
<keyword evidence="2" id="KW-1133">Transmembrane helix</keyword>
<proteinExistence type="predicted"/>
<protein>
    <recommendedName>
        <fullName evidence="3">DUF6533 domain-containing protein</fullName>
    </recommendedName>
</protein>
<reference evidence="4" key="1">
    <citation type="submission" date="2023-03" db="EMBL/GenBank/DDBJ databases">
        <title>Massive genome expansion in bonnet fungi (Mycena s.s.) driven by repeated elements and novel gene families across ecological guilds.</title>
        <authorList>
            <consortium name="Lawrence Berkeley National Laboratory"/>
            <person name="Harder C.B."/>
            <person name="Miyauchi S."/>
            <person name="Viragh M."/>
            <person name="Kuo A."/>
            <person name="Thoen E."/>
            <person name="Andreopoulos B."/>
            <person name="Lu D."/>
            <person name="Skrede I."/>
            <person name="Drula E."/>
            <person name="Henrissat B."/>
            <person name="Morin E."/>
            <person name="Kohler A."/>
            <person name="Barry K."/>
            <person name="LaButti K."/>
            <person name="Morin E."/>
            <person name="Salamov A."/>
            <person name="Lipzen A."/>
            <person name="Mereny Z."/>
            <person name="Hegedus B."/>
            <person name="Baldrian P."/>
            <person name="Stursova M."/>
            <person name="Weitz H."/>
            <person name="Taylor A."/>
            <person name="Grigoriev I.V."/>
            <person name="Nagy L.G."/>
            <person name="Martin F."/>
            <person name="Kauserud H."/>
        </authorList>
    </citation>
    <scope>NUCLEOTIDE SEQUENCE</scope>
    <source>
        <strain evidence="4">9284</strain>
    </source>
</reference>
<evidence type="ECO:0000256" key="1">
    <source>
        <dbReference type="SAM" id="MobiDB-lite"/>
    </source>
</evidence>
<dbReference type="Proteomes" id="UP001221142">
    <property type="component" value="Unassembled WGS sequence"/>
</dbReference>